<name>A0A7W3MZR8_9ACTN</name>
<evidence type="ECO:0008006" key="4">
    <source>
        <dbReference type="Google" id="ProtNLM"/>
    </source>
</evidence>
<dbReference type="RefSeq" id="WP_119730947.1">
    <property type="nucleotide sequence ID" value="NZ_JACJII010000001.1"/>
</dbReference>
<proteinExistence type="predicted"/>
<sequence>MAENATQPEGSEDDIKRKFREALQRKQGAQADSGVGSGGKGSAKVRGSAHGPARGQRQFRRKSG</sequence>
<protein>
    <recommendedName>
        <fullName evidence="4">DUF5302 domain-containing protein</fullName>
    </recommendedName>
</protein>
<evidence type="ECO:0000313" key="2">
    <source>
        <dbReference type="EMBL" id="MBA9004896.1"/>
    </source>
</evidence>
<dbReference type="InterPro" id="IPR035172">
    <property type="entry name" value="DUF5302"/>
</dbReference>
<dbReference type="Pfam" id="PF17227">
    <property type="entry name" value="DUF5302"/>
    <property type="match status" value="1"/>
</dbReference>
<dbReference type="AlphaFoldDB" id="A0A7W3MZR8"/>
<accession>A0A7W3MZR8</accession>
<organism evidence="2 3">
    <name type="scientific">Thermomonospora cellulosilytica</name>
    <dbReference type="NCBI Taxonomy" id="1411118"/>
    <lineage>
        <taxon>Bacteria</taxon>
        <taxon>Bacillati</taxon>
        <taxon>Actinomycetota</taxon>
        <taxon>Actinomycetes</taxon>
        <taxon>Streptosporangiales</taxon>
        <taxon>Thermomonosporaceae</taxon>
        <taxon>Thermomonospora</taxon>
    </lineage>
</organism>
<feature type="region of interest" description="Disordered" evidence="1">
    <location>
        <begin position="1"/>
        <end position="64"/>
    </location>
</feature>
<reference evidence="2 3" key="1">
    <citation type="submission" date="2020-08" db="EMBL/GenBank/DDBJ databases">
        <title>Sequencing the genomes of 1000 actinobacteria strains.</title>
        <authorList>
            <person name="Klenk H.-P."/>
        </authorList>
    </citation>
    <scope>NUCLEOTIDE SEQUENCE [LARGE SCALE GENOMIC DNA]</scope>
    <source>
        <strain evidence="2 3">DSM 45823</strain>
    </source>
</reference>
<keyword evidence="3" id="KW-1185">Reference proteome</keyword>
<gene>
    <name evidence="2" type="ORF">HNR21_003778</name>
</gene>
<dbReference type="EMBL" id="JACJII010000001">
    <property type="protein sequence ID" value="MBA9004896.1"/>
    <property type="molecule type" value="Genomic_DNA"/>
</dbReference>
<evidence type="ECO:0000256" key="1">
    <source>
        <dbReference type="SAM" id="MobiDB-lite"/>
    </source>
</evidence>
<comment type="caution">
    <text evidence="2">The sequence shown here is derived from an EMBL/GenBank/DDBJ whole genome shotgun (WGS) entry which is preliminary data.</text>
</comment>
<evidence type="ECO:0000313" key="3">
    <source>
        <dbReference type="Proteomes" id="UP000539313"/>
    </source>
</evidence>
<feature type="compositionally biased region" description="Basic and acidic residues" evidence="1">
    <location>
        <begin position="13"/>
        <end position="24"/>
    </location>
</feature>
<dbReference type="Proteomes" id="UP000539313">
    <property type="component" value="Unassembled WGS sequence"/>
</dbReference>